<reference evidence="3" key="1">
    <citation type="journal article" date="2016" name="Nat. Commun.">
        <title>Genome analysis of three Pneumocystis species reveals adaptation mechanisms to life exclusively in mammalian hosts.</title>
        <authorList>
            <person name="Ma L."/>
            <person name="Chen Z."/>
            <person name="Huang D.W."/>
            <person name="Kutty G."/>
            <person name="Ishihara M."/>
            <person name="Wang H."/>
            <person name="Abouelleil A."/>
            <person name="Bishop L."/>
            <person name="Davey E."/>
            <person name="Deng R."/>
            <person name="Deng X."/>
            <person name="Fan L."/>
            <person name="Fantoni G."/>
            <person name="Fitzgerald M."/>
            <person name="Gogineni E."/>
            <person name="Goldberg J.M."/>
            <person name="Handley G."/>
            <person name="Hu X."/>
            <person name="Huber C."/>
            <person name="Jiao X."/>
            <person name="Jones K."/>
            <person name="Levin J.Z."/>
            <person name="Liu Y."/>
            <person name="Macdonald P."/>
            <person name="Melnikov A."/>
            <person name="Raley C."/>
            <person name="Sassi M."/>
            <person name="Sherman B.T."/>
            <person name="Song X."/>
            <person name="Sykes S."/>
            <person name="Tran B."/>
            <person name="Walsh L."/>
            <person name="Xia Y."/>
            <person name="Yang J."/>
            <person name="Young S."/>
            <person name="Zeng Q."/>
            <person name="Zheng X."/>
            <person name="Stephens R."/>
            <person name="Nusbaum C."/>
            <person name="Birren B.W."/>
            <person name="Azadi P."/>
            <person name="Lempicki R.A."/>
            <person name="Cuomo C.A."/>
            <person name="Kovacs J.A."/>
        </authorList>
    </citation>
    <scope>NUCLEOTIDE SEQUENCE [LARGE SCALE GENOMIC DNA]</scope>
    <source>
        <strain evidence="3">B80</strain>
    </source>
</reference>
<dbReference type="EMBL" id="LFVZ01000009">
    <property type="protein sequence ID" value="KTW27807.1"/>
    <property type="molecule type" value="Genomic_DNA"/>
</dbReference>
<comment type="caution">
    <text evidence="2">The sequence shown here is derived from an EMBL/GenBank/DDBJ whole genome shotgun (WGS) entry which is preliminary data.</text>
</comment>
<dbReference type="Proteomes" id="UP000054454">
    <property type="component" value="Unassembled WGS sequence"/>
</dbReference>
<dbReference type="OrthoDB" id="10540739at2759"/>
<proteinExistence type="predicted"/>
<accession>A0A0W4ZHG2</accession>
<keyword evidence="3" id="KW-1185">Reference proteome</keyword>
<gene>
    <name evidence="2" type="ORF">T552_04149</name>
</gene>
<evidence type="ECO:0000256" key="1">
    <source>
        <dbReference type="SAM" id="SignalP"/>
    </source>
</evidence>
<feature type="chain" id="PRO_5006933813" description="Major surface glycoprotein" evidence="1">
    <location>
        <begin position="22"/>
        <end position="124"/>
    </location>
</feature>
<dbReference type="VEuPathDB" id="FungiDB:T552_04149"/>
<evidence type="ECO:0008006" key="4">
    <source>
        <dbReference type="Google" id="ProtNLM"/>
    </source>
</evidence>
<sequence>MRIAFFALFAQLSCILVYSIAERDFMSLDEIYEGGDISFDHEKLEFNEYNQVLQMLEKAKKLGTGFVDRTKDFSNRRYEGRIELNHLGRRPGVDYFRKGGDVFTDGYPRGGHLIEDELSEEVAM</sequence>
<protein>
    <recommendedName>
        <fullName evidence="4">Major surface glycoprotein</fullName>
    </recommendedName>
</protein>
<dbReference type="AlphaFoldDB" id="A0A0W4ZHG2"/>
<dbReference type="RefSeq" id="XP_018225689.1">
    <property type="nucleotide sequence ID" value="XM_018372200.1"/>
</dbReference>
<keyword evidence="1" id="KW-0732">Signal</keyword>
<evidence type="ECO:0000313" key="3">
    <source>
        <dbReference type="Proteomes" id="UP000054454"/>
    </source>
</evidence>
<feature type="non-terminal residue" evidence="2">
    <location>
        <position position="124"/>
    </location>
</feature>
<organism evidence="2 3">
    <name type="scientific">Pneumocystis carinii (strain B80)</name>
    <name type="common">Rat pneumocystis pneumonia agent</name>
    <name type="synonym">Pneumocystis carinii f. sp. carinii</name>
    <dbReference type="NCBI Taxonomy" id="1408658"/>
    <lineage>
        <taxon>Eukaryota</taxon>
        <taxon>Fungi</taxon>
        <taxon>Dikarya</taxon>
        <taxon>Ascomycota</taxon>
        <taxon>Taphrinomycotina</taxon>
        <taxon>Pneumocystomycetes</taxon>
        <taxon>Pneumocystaceae</taxon>
        <taxon>Pneumocystis</taxon>
    </lineage>
</organism>
<evidence type="ECO:0000313" key="2">
    <source>
        <dbReference type="EMBL" id="KTW27807.1"/>
    </source>
</evidence>
<feature type="signal peptide" evidence="1">
    <location>
        <begin position="1"/>
        <end position="21"/>
    </location>
</feature>
<name>A0A0W4ZHG2_PNEC8</name>
<dbReference type="GeneID" id="28938403"/>